<proteinExistence type="predicted"/>
<name>A0A1H4GTK0_9BURK</name>
<dbReference type="AlphaFoldDB" id="A0A1H4GTK0"/>
<gene>
    <name evidence="3" type="ORF">SAMN05192564_106259</name>
</gene>
<dbReference type="RefSeq" id="WP_090535548.1">
    <property type="nucleotide sequence ID" value="NZ_FNRQ01000006.1"/>
</dbReference>
<dbReference type="InterPro" id="IPR009492">
    <property type="entry name" value="TniQ"/>
</dbReference>
<reference evidence="4" key="1">
    <citation type="submission" date="2016-10" db="EMBL/GenBank/DDBJ databases">
        <authorList>
            <person name="Varghese N."/>
            <person name="Submissions S."/>
        </authorList>
    </citation>
    <scope>NUCLEOTIDE SEQUENCE [LARGE SCALE GENOMIC DNA]</scope>
    <source>
        <strain evidence="4">LMG 24000</strain>
    </source>
</reference>
<dbReference type="EMBL" id="FNRQ01000006">
    <property type="protein sequence ID" value="SEB11962.1"/>
    <property type="molecule type" value="Genomic_DNA"/>
</dbReference>
<organism evidence="3 4">
    <name type="scientific">Paraburkholderia sartisoli</name>
    <dbReference type="NCBI Taxonomy" id="83784"/>
    <lineage>
        <taxon>Bacteria</taxon>
        <taxon>Pseudomonadati</taxon>
        <taxon>Pseudomonadota</taxon>
        <taxon>Betaproteobacteria</taxon>
        <taxon>Burkholderiales</taxon>
        <taxon>Burkholderiaceae</taxon>
        <taxon>Paraburkholderia</taxon>
    </lineage>
</organism>
<dbReference type="Pfam" id="PF06527">
    <property type="entry name" value="TniQ"/>
    <property type="match status" value="1"/>
</dbReference>
<evidence type="ECO:0000259" key="2">
    <source>
        <dbReference type="Pfam" id="PF06527"/>
    </source>
</evidence>
<evidence type="ECO:0000256" key="1">
    <source>
        <dbReference type="SAM" id="MobiDB-lite"/>
    </source>
</evidence>
<evidence type="ECO:0000313" key="3">
    <source>
        <dbReference type="EMBL" id="SEB11962.1"/>
    </source>
</evidence>
<dbReference type="Proteomes" id="UP000198638">
    <property type="component" value="Unassembled WGS sequence"/>
</dbReference>
<evidence type="ECO:0000313" key="4">
    <source>
        <dbReference type="Proteomes" id="UP000198638"/>
    </source>
</evidence>
<feature type="domain" description="TniQ" evidence="2">
    <location>
        <begin position="6"/>
        <end position="144"/>
    </location>
</feature>
<sequence length="419" mass="47434">MAIALPLPDEFIRGHYGRLRQLHKFRITQRCKSLRFLSSSDLKGENQQLPHQLVASAIGMDTSTYLMRHSLVPFLYLAAPDESSTTDFETPGAKKGIATCLARPNAYFCIDCIQFDRETQHFSYWRREHQLPGVDVCQEHRQPLMWIGDARAFECPPEAWQFSAQPVSPDLASLHSLPIIGRYCSVAKRFLTGGQRVWLHSAAVHHRMHAARHDLRVGLRGNRPNLSSFVARNFPNLWLEEHFPSLLNMGNDKSCAAIDAACRSAQHTAGMVHAMILAATSDCSTTTLDEFFSPISQNFLESLRHVQRENRSSQQRKKRAHNENRKRARIAADRHALLAPYLEHRGVYSEIAKAFGVSVMAVSKRFRRVELPSLARKPPQIQNEILVGLKNELARETHCATTHDGMHSSLDHPPAEFTP</sequence>
<keyword evidence="4" id="KW-1185">Reference proteome</keyword>
<dbReference type="OrthoDB" id="470139at2"/>
<protein>
    <submittedName>
        <fullName evidence="3">TniQ protein</fullName>
    </submittedName>
</protein>
<feature type="region of interest" description="Disordered" evidence="1">
    <location>
        <begin position="307"/>
        <end position="327"/>
    </location>
</feature>
<accession>A0A1H4GTK0</accession>